<keyword evidence="1" id="KW-0812">Transmembrane</keyword>
<proteinExistence type="predicted"/>
<feature type="transmembrane region" description="Helical" evidence="1">
    <location>
        <begin position="12"/>
        <end position="30"/>
    </location>
</feature>
<keyword evidence="1" id="KW-1133">Transmembrane helix</keyword>
<accession>A0A6J5FDK8</accession>
<organism evidence="2 3">
    <name type="scientific">Paraburkholderia fynbosensis</name>
    <dbReference type="NCBI Taxonomy" id="1200993"/>
    <lineage>
        <taxon>Bacteria</taxon>
        <taxon>Pseudomonadati</taxon>
        <taxon>Pseudomonadota</taxon>
        <taxon>Betaproteobacteria</taxon>
        <taxon>Burkholderiales</taxon>
        <taxon>Burkholderiaceae</taxon>
        <taxon>Paraburkholderia</taxon>
    </lineage>
</organism>
<keyword evidence="3" id="KW-1185">Reference proteome</keyword>
<evidence type="ECO:0000313" key="3">
    <source>
        <dbReference type="Proteomes" id="UP000494252"/>
    </source>
</evidence>
<dbReference type="EMBL" id="CADIKI010000001">
    <property type="protein sequence ID" value="CAB3777522.1"/>
    <property type="molecule type" value="Genomic_DNA"/>
</dbReference>
<feature type="transmembrane region" description="Helical" evidence="1">
    <location>
        <begin position="50"/>
        <end position="70"/>
    </location>
</feature>
<gene>
    <name evidence="2" type="ORF">LMG27177_00394</name>
</gene>
<reference evidence="2 3" key="1">
    <citation type="submission" date="2020-04" db="EMBL/GenBank/DDBJ databases">
        <authorList>
            <person name="De Canck E."/>
        </authorList>
    </citation>
    <scope>NUCLEOTIDE SEQUENCE [LARGE SCALE GENOMIC DNA]</scope>
    <source>
        <strain evidence="2 3">LMG 27177</strain>
    </source>
</reference>
<evidence type="ECO:0000256" key="1">
    <source>
        <dbReference type="SAM" id="Phobius"/>
    </source>
</evidence>
<evidence type="ECO:0000313" key="2">
    <source>
        <dbReference type="EMBL" id="CAB3777522.1"/>
    </source>
</evidence>
<name>A0A6J5FDK8_9BURK</name>
<protein>
    <submittedName>
        <fullName evidence="2">Uncharacterized protein</fullName>
    </submittedName>
</protein>
<sequence>MVWANASTRRGRLAFLLVLRVFYVFYASHVRRRGGFAVRPGVFEFLSCRQRMAFLTLPLLLSAWLSAFCCRF</sequence>
<keyword evidence="1" id="KW-0472">Membrane</keyword>
<dbReference type="AlphaFoldDB" id="A0A6J5FDK8"/>
<dbReference type="Proteomes" id="UP000494252">
    <property type="component" value="Unassembled WGS sequence"/>
</dbReference>